<gene>
    <name evidence="2" type="ORF">F0P94_18600</name>
</gene>
<dbReference type="Proteomes" id="UP000326570">
    <property type="component" value="Unassembled WGS sequence"/>
</dbReference>
<feature type="transmembrane region" description="Helical" evidence="1">
    <location>
        <begin position="195"/>
        <end position="214"/>
    </location>
</feature>
<dbReference type="EMBL" id="VTWT01000013">
    <property type="protein sequence ID" value="KAA9325234.1"/>
    <property type="molecule type" value="Genomic_DNA"/>
</dbReference>
<feature type="transmembrane region" description="Helical" evidence="1">
    <location>
        <begin position="90"/>
        <end position="112"/>
    </location>
</feature>
<evidence type="ECO:0000313" key="3">
    <source>
        <dbReference type="Proteomes" id="UP000326570"/>
    </source>
</evidence>
<dbReference type="Pfam" id="PF13593">
    <property type="entry name" value="SBF_like"/>
    <property type="match status" value="1"/>
</dbReference>
<dbReference type="InterPro" id="IPR016833">
    <property type="entry name" value="Put_Na-Bile_cotransptr"/>
</dbReference>
<keyword evidence="1" id="KW-1133">Transmembrane helix</keyword>
<feature type="transmembrane region" description="Helical" evidence="1">
    <location>
        <begin position="61"/>
        <end position="78"/>
    </location>
</feature>
<organism evidence="2 3">
    <name type="scientific">Adhaeribacter soli</name>
    <dbReference type="NCBI Taxonomy" id="2607655"/>
    <lineage>
        <taxon>Bacteria</taxon>
        <taxon>Pseudomonadati</taxon>
        <taxon>Bacteroidota</taxon>
        <taxon>Cytophagia</taxon>
        <taxon>Cytophagales</taxon>
        <taxon>Hymenobacteraceae</taxon>
        <taxon>Adhaeribacter</taxon>
    </lineage>
</organism>
<evidence type="ECO:0000313" key="2">
    <source>
        <dbReference type="EMBL" id="KAA9325234.1"/>
    </source>
</evidence>
<feature type="transmembrane region" description="Helical" evidence="1">
    <location>
        <begin position="156"/>
        <end position="175"/>
    </location>
</feature>
<dbReference type="PIRSF" id="PIRSF026166">
    <property type="entry name" value="UCP026166"/>
    <property type="match status" value="1"/>
</dbReference>
<comment type="caution">
    <text evidence="2">The sequence shown here is derived from an EMBL/GenBank/DDBJ whole genome shotgun (WGS) entry which is preliminary data.</text>
</comment>
<keyword evidence="1" id="KW-0472">Membrane</keyword>
<dbReference type="PANTHER" id="PTHR18640">
    <property type="entry name" value="SOLUTE CARRIER FAMILY 10 MEMBER 7"/>
    <property type="match status" value="1"/>
</dbReference>
<dbReference type="RefSeq" id="WP_150905887.1">
    <property type="nucleotide sequence ID" value="NZ_VTWT01000013.1"/>
</dbReference>
<dbReference type="AlphaFoldDB" id="A0A5N1IKP5"/>
<evidence type="ECO:0000256" key="1">
    <source>
        <dbReference type="SAM" id="Phobius"/>
    </source>
</evidence>
<dbReference type="InterPro" id="IPR038770">
    <property type="entry name" value="Na+/solute_symporter_sf"/>
</dbReference>
<feature type="transmembrane region" description="Helical" evidence="1">
    <location>
        <begin position="30"/>
        <end position="49"/>
    </location>
</feature>
<dbReference type="GO" id="GO:0005886">
    <property type="term" value="C:plasma membrane"/>
    <property type="evidence" value="ECO:0007669"/>
    <property type="project" value="TreeGrafter"/>
</dbReference>
<dbReference type="PANTHER" id="PTHR18640:SF5">
    <property type="entry name" value="SODIUM_BILE ACID COTRANSPORTER 7"/>
    <property type="match status" value="1"/>
</dbReference>
<feature type="transmembrane region" description="Helical" evidence="1">
    <location>
        <begin position="124"/>
        <end position="149"/>
    </location>
</feature>
<name>A0A5N1IKP5_9BACT</name>
<protein>
    <submittedName>
        <fullName evidence="2">Bile acid:sodium symporter</fullName>
    </submittedName>
</protein>
<sequence>MQNRFPRIDPDPVDKQISAFQRAVNIAGRAGLDPFILILVGVIVLAKFWPEPGIQEGPLSLTELANYGVSFIFFFYGLRQEPEKLKAGLSNWRLHLVVHLTTFVVFPLLALAGKSLFQTPDSEVMWLGIFFQATLPSTVSSAVVMVSIAGGNIPAAIFNASISSTLGVFITPLWMGLFLNTAESSFDLSQVFTKLIIQVIIPVILGMLLHKTFGKFAEKHRARMRYFDQLIILTIVYTSFSESFSQNMFRDFSLTDIFLLGLGMVGFFLAVFFLINLISRLLGFNREDRITAIFCGSKKSLVHGTVMAKVLFANSVNTGIILLPVMLYHTLQLVAGSILAQKFAREKED</sequence>
<dbReference type="Gene3D" id="1.20.1530.20">
    <property type="match status" value="1"/>
</dbReference>
<feature type="transmembrane region" description="Helical" evidence="1">
    <location>
        <begin position="318"/>
        <end position="340"/>
    </location>
</feature>
<feature type="transmembrane region" description="Helical" evidence="1">
    <location>
        <begin position="257"/>
        <end position="278"/>
    </location>
</feature>
<keyword evidence="3" id="KW-1185">Reference proteome</keyword>
<proteinExistence type="predicted"/>
<accession>A0A5N1IKP5</accession>
<keyword evidence="1" id="KW-0812">Transmembrane</keyword>
<reference evidence="2 3" key="1">
    <citation type="submission" date="2019-09" db="EMBL/GenBank/DDBJ databases">
        <title>Genome sequence of Adhaeribacter sp. M2.</title>
        <authorList>
            <person name="Srinivasan S."/>
        </authorList>
    </citation>
    <scope>NUCLEOTIDE SEQUENCE [LARGE SCALE GENOMIC DNA]</scope>
    <source>
        <strain evidence="2 3">M2</strain>
    </source>
</reference>